<dbReference type="InterPro" id="IPR016166">
    <property type="entry name" value="FAD-bd_PCMH"/>
</dbReference>
<dbReference type="SUPFAM" id="SSF56176">
    <property type="entry name" value="FAD-binding/transporter-associated domain-like"/>
    <property type="match status" value="1"/>
</dbReference>
<dbReference type="Pfam" id="PF01565">
    <property type="entry name" value="FAD_binding_4"/>
    <property type="match status" value="1"/>
</dbReference>
<dbReference type="GO" id="GO:0016491">
    <property type="term" value="F:oxidoreductase activity"/>
    <property type="evidence" value="ECO:0007669"/>
    <property type="project" value="UniProtKB-KW"/>
</dbReference>
<reference evidence="6 7" key="1">
    <citation type="submission" date="2018-12" db="EMBL/GenBank/DDBJ databases">
        <title>Draft genome sequence of Xylaria grammica IHI A82.</title>
        <authorList>
            <person name="Buettner E."/>
            <person name="Kellner H."/>
        </authorList>
    </citation>
    <scope>NUCLEOTIDE SEQUENCE [LARGE SCALE GENOMIC DNA]</scope>
    <source>
        <strain evidence="6 7">IHI A82</strain>
    </source>
</reference>
<proteinExistence type="inferred from homology"/>
<dbReference type="PROSITE" id="PS51387">
    <property type="entry name" value="FAD_PCMH"/>
    <property type="match status" value="1"/>
</dbReference>
<keyword evidence="2" id="KW-0285">Flavoprotein</keyword>
<evidence type="ECO:0000256" key="3">
    <source>
        <dbReference type="ARBA" id="ARBA00022827"/>
    </source>
</evidence>
<evidence type="ECO:0000313" key="6">
    <source>
        <dbReference type="EMBL" id="RWA10855.1"/>
    </source>
</evidence>
<keyword evidence="3" id="KW-0274">FAD</keyword>
<dbReference type="GO" id="GO:0071949">
    <property type="term" value="F:FAD binding"/>
    <property type="evidence" value="ECO:0007669"/>
    <property type="project" value="InterPro"/>
</dbReference>
<evidence type="ECO:0000259" key="5">
    <source>
        <dbReference type="PROSITE" id="PS51387"/>
    </source>
</evidence>
<comment type="similarity">
    <text evidence="1">Belongs to the oxygen-dependent FAD-linked oxidoreductase family.</text>
</comment>
<organism evidence="6 7">
    <name type="scientific">Xylaria grammica</name>
    <dbReference type="NCBI Taxonomy" id="363999"/>
    <lineage>
        <taxon>Eukaryota</taxon>
        <taxon>Fungi</taxon>
        <taxon>Dikarya</taxon>
        <taxon>Ascomycota</taxon>
        <taxon>Pezizomycotina</taxon>
        <taxon>Sordariomycetes</taxon>
        <taxon>Xylariomycetidae</taxon>
        <taxon>Xylariales</taxon>
        <taxon>Xylariaceae</taxon>
        <taxon>Xylaria</taxon>
    </lineage>
</organism>
<dbReference type="InterPro" id="IPR006094">
    <property type="entry name" value="Oxid_FAD_bind_N"/>
</dbReference>
<evidence type="ECO:0000256" key="4">
    <source>
        <dbReference type="ARBA" id="ARBA00023002"/>
    </source>
</evidence>
<dbReference type="Gene3D" id="3.30.465.10">
    <property type="match status" value="1"/>
</dbReference>
<comment type="caution">
    <text evidence="6">The sequence shown here is derived from an EMBL/GenBank/DDBJ whole genome shotgun (WGS) entry which is preliminary data.</text>
</comment>
<dbReference type="PROSITE" id="PS50007">
    <property type="entry name" value="PIPLC_X_DOMAIN"/>
    <property type="match status" value="1"/>
</dbReference>
<protein>
    <recommendedName>
        <fullName evidence="5">FAD-binding PCMH-type domain-containing protein</fullName>
    </recommendedName>
</protein>
<dbReference type="InterPro" id="IPR050416">
    <property type="entry name" value="FAD-linked_Oxidoreductase"/>
</dbReference>
<keyword evidence="7" id="KW-1185">Reference proteome</keyword>
<evidence type="ECO:0000313" key="7">
    <source>
        <dbReference type="Proteomes" id="UP000286045"/>
    </source>
</evidence>
<dbReference type="STRING" id="363999.A0A439D8W9"/>
<accession>A0A439D8W9</accession>
<name>A0A439D8W9_9PEZI</name>
<dbReference type="PANTHER" id="PTHR42973">
    <property type="entry name" value="BINDING OXIDOREDUCTASE, PUTATIVE (AFU_ORTHOLOGUE AFUA_1G17690)-RELATED"/>
    <property type="match status" value="1"/>
</dbReference>
<sequence>MDNPSAHKQTPQAACLVKAGLEAYLSIPQDPTYEASINSYFSNTAKLRPACILSPKTVEHVSAAIRALVSAKEKFAVRSGGHAPLEKSNNIHGGVTIDLSSLNSIQYDADSERVTFGPGVRWNQVYSELAKHSRFVAGGREGETGVGGFLLGGGNTWFTARQGFGCDNVVSYQIVLANGVIITVTRDMHADLFRALKGGSNNFGVVVSFTMRTMPGKEIWGGVTMTPKQHISDAIRAVTDFTTNVPNYPDSSLIVGVNYAPQVKDIVVIGALVETRGAKDSPAFAEWSKLPKMMDTTAAAKSMIDMGLETALPSNMFTTWFTLTLKNDVRILSKAAEVHNALVDELKSYVPEGDFVTQCLFQPLPTIFGQCSIATGGNVLGLEGAGSDGIIFQLNAMMKTSEQSHFAYEKVKASIETIKDFAGTSEGVLQDWVYLNYADGSQDPIGSYGASNVRFLKIVAEMYDPDGVFQTLCPGGFKLQSGRKYD</sequence>
<dbReference type="Proteomes" id="UP000286045">
    <property type="component" value="Unassembled WGS sequence"/>
</dbReference>
<evidence type="ECO:0000256" key="1">
    <source>
        <dbReference type="ARBA" id="ARBA00005466"/>
    </source>
</evidence>
<dbReference type="InterPro" id="IPR036318">
    <property type="entry name" value="FAD-bd_PCMH-like_sf"/>
</dbReference>
<dbReference type="AlphaFoldDB" id="A0A439D8W9"/>
<dbReference type="InterPro" id="IPR016169">
    <property type="entry name" value="FAD-bd_PCMH_sub2"/>
</dbReference>
<dbReference type="EMBL" id="RYZI01000099">
    <property type="protein sequence ID" value="RWA10855.1"/>
    <property type="molecule type" value="Genomic_DNA"/>
</dbReference>
<keyword evidence="4" id="KW-0560">Oxidoreductase</keyword>
<feature type="domain" description="FAD-binding PCMH-type" evidence="5">
    <location>
        <begin position="45"/>
        <end position="216"/>
    </location>
</feature>
<dbReference type="PANTHER" id="PTHR42973:SF53">
    <property type="entry name" value="FAD-BINDING PCMH-TYPE DOMAIN-CONTAINING PROTEIN-RELATED"/>
    <property type="match status" value="1"/>
</dbReference>
<evidence type="ECO:0000256" key="2">
    <source>
        <dbReference type="ARBA" id="ARBA00022630"/>
    </source>
</evidence>
<gene>
    <name evidence="6" type="ORF">EKO27_g4275</name>
</gene>